<name>A0A974BMT1_XENLA</name>
<sequence>MISIFFGPAPSFMNFKTKIKIFIPWPIPPAFHVIVPRSRVKKCHSMDSNSIEISFISHFPAEFRLALKR</sequence>
<dbReference type="AlphaFoldDB" id="A0A974BMT1"/>
<organism evidence="1">
    <name type="scientific">Xenopus laevis</name>
    <name type="common">African clawed frog</name>
    <dbReference type="NCBI Taxonomy" id="8355"/>
    <lineage>
        <taxon>Eukaryota</taxon>
        <taxon>Metazoa</taxon>
        <taxon>Chordata</taxon>
        <taxon>Craniata</taxon>
        <taxon>Vertebrata</taxon>
        <taxon>Euteleostomi</taxon>
        <taxon>Amphibia</taxon>
        <taxon>Batrachia</taxon>
        <taxon>Anura</taxon>
        <taxon>Pipoidea</taxon>
        <taxon>Pipidae</taxon>
        <taxon>Xenopodinae</taxon>
        <taxon>Xenopus</taxon>
        <taxon>Xenopus</taxon>
    </lineage>
</organism>
<evidence type="ECO:0000313" key="1">
    <source>
        <dbReference type="EMBL" id="OCT55165.1"/>
    </source>
</evidence>
<dbReference type="Proteomes" id="UP000694892">
    <property type="component" value="Unassembled WGS sequence"/>
</dbReference>
<accession>A0A974BMT1</accession>
<gene>
    <name evidence="1" type="ORF">XELAEV_18004202mg</name>
</gene>
<proteinExistence type="predicted"/>
<protein>
    <submittedName>
        <fullName evidence="1">Uncharacterized protein</fullName>
    </submittedName>
</protein>
<dbReference type="EMBL" id="KV532757">
    <property type="protein sequence ID" value="OCT55165.1"/>
    <property type="molecule type" value="Genomic_DNA"/>
</dbReference>
<reference evidence="1" key="1">
    <citation type="submission" date="2016-05" db="EMBL/GenBank/DDBJ databases">
        <title>WGS assembly of Xenopus laevis.</title>
        <authorList>
            <person name="Session A."/>
            <person name="Uno Y."/>
            <person name="Kwon T."/>
            <person name="Chapman J."/>
            <person name="Toyoda A."/>
            <person name="Takahashi S."/>
            <person name="Fukui A."/>
            <person name="Hikosaka A."/>
            <person name="Putnam N."/>
            <person name="Stites J."/>
            <person name="Van Heeringen S."/>
            <person name="Quigley I."/>
            <person name="Heinz S."/>
            <person name="Hellsten U."/>
            <person name="Lyons J."/>
            <person name="Suzuki A."/>
            <person name="Kondo M."/>
            <person name="Ogino H."/>
            <person name="Ochi H."/>
            <person name="Bogdanovic O."/>
            <person name="Lister R."/>
            <person name="Georgiou G."/>
            <person name="Paranjpe S."/>
            <person name="Van Kruijsbergen I."/>
            <person name="Mozaffari S."/>
            <person name="Shu S."/>
            <person name="Schmutz J."/>
            <person name="Jenkins J."/>
            <person name="Grimwood J."/>
            <person name="Carlson J."/>
            <person name="Mitros T."/>
            <person name="Simakov O."/>
            <person name="Heald R."/>
            <person name="Miller K."/>
            <person name="Haudenschild C."/>
            <person name="Kuroki Y."/>
            <person name="Tanaka T."/>
            <person name="Michiue T."/>
            <person name="Watanabe M."/>
            <person name="Kinoshita T."/>
            <person name="Ohta Y."/>
            <person name="Mawaribuchi S."/>
            <person name="Suzuki Y."/>
            <person name="Haramoto Y."/>
            <person name="Yamamoto T."/>
            <person name="Takagi C."/>
            <person name="Kitzman J."/>
            <person name="Shendure J."/>
            <person name="Nakayama T."/>
            <person name="Izutsu Y."/>
            <person name="Robert J."/>
            <person name="Dichmann D."/>
            <person name="Flajnik M."/>
            <person name="Houston D."/>
            <person name="Marcotte E."/>
            <person name="Wallingford J."/>
            <person name="Ito Y."/>
            <person name="Asashima M."/>
            <person name="Ueno N."/>
            <person name="Matsuda Y."/>
            <person name="Jan Veenstra G."/>
            <person name="Fujiyama A."/>
            <person name="Harland R."/>
            <person name="Taira M."/>
            <person name="Rokhsar D.S."/>
        </authorList>
    </citation>
    <scope>NUCLEOTIDE SEQUENCE</scope>
    <source>
        <strain evidence="1">J</strain>
        <tissue evidence="1">Blood</tissue>
    </source>
</reference>